<dbReference type="InterPro" id="IPR050789">
    <property type="entry name" value="Diverse_Enzym_Activities"/>
</dbReference>
<dbReference type="PANTHER" id="PTHR43283:SF7">
    <property type="entry name" value="BETA-LACTAMASE-RELATED DOMAIN-CONTAINING PROTEIN"/>
    <property type="match status" value="1"/>
</dbReference>
<dbReference type="InterPro" id="IPR001466">
    <property type="entry name" value="Beta-lactam-related"/>
</dbReference>
<evidence type="ECO:0000313" key="2">
    <source>
        <dbReference type="EMBL" id="GIJ70981.1"/>
    </source>
</evidence>
<dbReference type="EMBL" id="BOPH01000084">
    <property type="protein sequence ID" value="GIJ70981.1"/>
    <property type="molecule type" value="Genomic_DNA"/>
</dbReference>
<evidence type="ECO:0000259" key="1">
    <source>
        <dbReference type="Pfam" id="PF00144"/>
    </source>
</evidence>
<name>A0A8J3ZWN1_9ACTN</name>
<evidence type="ECO:0000313" key="3">
    <source>
        <dbReference type="Proteomes" id="UP000635606"/>
    </source>
</evidence>
<dbReference type="SUPFAM" id="SSF56601">
    <property type="entry name" value="beta-lactamase/transpeptidase-like"/>
    <property type="match status" value="1"/>
</dbReference>
<reference evidence="2" key="1">
    <citation type="submission" date="2021-01" db="EMBL/GenBank/DDBJ databases">
        <title>Whole genome shotgun sequence of Virgisporangium ochraceum NBRC 16418.</title>
        <authorList>
            <person name="Komaki H."/>
            <person name="Tamura T."/>
        </authorList>
    </citation>
    <scope>NUCLEOTIDE SEQUENCE</scope>
    <source>
        <strain evidence="2">NBRC 16418</strain>
    </source>
</reference>
<gene>
    <name evidence="2" type="ORF">Voc01_058980</name>
</gene>
<accession>A0A8J3ZWN1</accession>
<organism evidence="2 3">
    <name type="scientific">Virgisporangium ochraceum</name>
    <dbReference type="NCBI Taxonomy" id="65505"/>
    <lineage>
        <taxon>Bacteria</taxon>
        <taxon>Bacillati</taxon>
        <taxon>Actinomycetota</taxon>
        <taxon>Actinomycetes</taxon>
        <taxon>Micromonosporales</taxon>
        <taxon>Micromonosporaceae</taxon>
        <taxon>Virgisporangium</taxon>
    </lineage>
</organism>
<dbReference type="Proteomes" id="UP000635606">
    <property type="component" value="Unassembled WGS sequence"/>
</dbReference>
<proteinExistence type="predicted"/>
<keyword evidence="3" id="KW-1185">Reference proteome</keyword>
<comment type="caution">
    <text evidence="2">The sequence shown here is derived from an EMBL/GenBank/DDBJ whole genome shotgun (WGS) entry which is preliminary data.</text>
</comment>
<dbReference type="PANTHER" id="PTHR43283">
    <property type="entry name" value="BETA-LACTAMASE-RELATED"/>
    <property type="match status" value="1"/>
</dbReference>
<dbReference type="Pfam" id="PF00144">
    <property type="entry name" value="Beta-lactamase"/>
    <property type="match status" value="1"/>
</dbReference>
<sequence>MLLDDFVTANRERELGAYGICVQRAGEPVLEHRFRSDDRVNLYSVSKTFTSVALGLAEAEGRLTLDDRFLDHFPELRGLAAEGFERVTLRHLLTMTSGTSHRWYAVHRIVAADLLHDVVAAPLDAEPGTRFQYTGSGPYALGRVLARATGADVRAYLLPRLFAPLDLHNPAWHTCPLGYPFAESDLFLKTGELARFALLLAQEGRWNDQQVVPAEYVRRMPAESVDTSALDWGPRHAHGYGLGVWLDASGTYRMAGSYGQNAIVCPRRRVAVTVTAHSENAREYDLLEAVYTLVVDRL</sequence>
<dbReference type="Gene3D" id="3.40.710.10">
    <property type="entry name" value="DD-peptidase/beta-lactamase superfamily"/>
    <property type="match status" value="1"/>
</dbReference>
<protein>
    <submittedName>
        <fullName evidence="2">Penicillin-binding protein</fullName>
    </submittedName>
</protein>
<feature type="domain" description="Beta-lactamase-related" evidence="1">
    <location>
        <begin position="18"/>
        <end position="284"/>
    </location>
</feature>
<dbReference type="AlphaFoldDB" id="A0A8J3ZWN1"/>
<dbReference type="InterPro" id="IPR012338">
    <property type="entry name" value="Beta-lactam/transpept-like"/>
</dbReference>
<dbReference type="RefSeq" id="WP_203930873.1">
    <property type="nucleotide sequence ID" value="NZ_BOPH01000084.1"/>
</dbReference>